<sequence>MPPPPSHHSAFGQMMAARRSANVDGGASAVGEAKRAAASALTCPPLPGIRRPHDPPPARQRTASLSPSPAGVATQLSMTTPRLSVGAAAASSAPYVVSERTPRAELLAILAQVQADLVRRTDSVNAIQRNFERLSAMHYAEQVELQRLRVAERAWREAESSSSSGNGGGGDGQTRLAQLEDALAEIQAQVRDGEVVRRGLEEQRSAAAAAHARESSALQLTLACARAHHTLVEAEAVAYAQLRLSAAAERADVHAAMQQQLLWGGVAELAAAHQAQVHASLVRGGVGGDVRLSHSGAPAATAEVVRETLCATAEAVRQHVATSHAAEDQDNQRRVEAAEHEREVVRRAATAAVLLSWLHDTAAAESEQRETLAALETHTRRALGAAASHAGRVVQAAQSAVSSARTAQSVSAALLSRRVADWCDAAEAQLVAVRGTVDAVVHQAATRAAESERQRATTAERRVSEQRLEREQHVAEMQTLRADAAKLREADACAATALLAQTRREAEERLRAAESRSAAAEQHCRRHEAALAQAVQEHAAALRGVDERWSAAVAEAVGACEQRWQARLESHAAQQRVREADLVRLVGEWQRVRESCAADEQDERRELQLRCSRAVTARLHAVWVSELQRADAVPIVLAQTHRLVQEEAVVRADLAASAAAAWAALLRGEAVEGLQRSHAAAMDGAAAELRAARSASAGLDEALRGAAARAADAVAAAREAQASEWAAQQSFAAYRSVVAAAAQRIEVAESATESACCCPMCLRLYRQPVACVPCGHVYCAGCLLRHPRNVAVSRAASPPAAATAAVAVEVSRWLRERATPSASIFCPECASACVSTVVELPMLAELTAKYDYKKRSLEVLLKELH</sequence>
<keyword evidence="2 4" id="KW-0863">Zinc-finger</keyword>
<dbReference type="SMART" id="SM00184">
    <property type="entry name" value="RING"/>
    <property type="match status" value="1"/>
</dbReference>
<protein>
    <submittedName>
        <fullName evidence="7">Zinc finger, C3HC4 type (RING finger) containing protein</fullName>
    </submittedName>
</protein>
<dbReference type="InterPro" id="IPR013083">
    <property type="entry name" value="Znf_RING/FYVE/PHD"/>
</dbReference>
<feature type="region of interest" description="Disordered" evidence="5">
    <location>
        <begin position="449"/>
        <end position="469"/>
    </location>
</feature>
<dbReference type="SUPFAM" id="SSF57850">
    <property type="entry name" value="RING/U-box"/>
    <property type="match status" value="1"/>
</dbReference>
<dbReference type="PROSITE" id="PS00518">
    <property type="entry name" value="ZF_RING_1"/>
    <property type="match status" value="1"/>
</dbReference>
<evidence type="ECO:0000256" key="3">
    <source>
        <dbReference type="ARBA" id="ARBA00022833"/>
    </source>
</evidence>
<evidence type="ECO:0000313" key="7">
    <source>
        <dbReference type="EMBL" id="KAK7197777.1"/>
    </source>
</evidence>
<gene>
    <name evidence="7" type="ORF">NESM_000730600</name>
</gene>
<dbReference type="GO" id="GO:0008270">
    <property type="term" value="F:zinc ion binding"/>
    <property type="evidence" value="ECO:0007669"/>
    <property type="project" value="UniProtKB-KW"/>
</dbReference>
<dbReference type="AlphaFoldDB" id="A0AAW0EU13"/>
<keyword evidence="8" id="KW-1185">Reference proteome</keyword>
<dbReference type="EMBL" id="JAECZO010000119">
    <property type="protein sequence ID" value="KAK7197777.1"/>
    <property type="molecule type" value="Genomic_DNA"/>
</dbReference>
<dbReference type="Proteomes" id="UP001430356">
    <property type="component" value="Unassembled WGS sequence"/>
</dbReference>
<dbReference type="Gene3D" id="3.30.40.10">
    <property type="entry name" value="Zinc/RING finger domain, C3HC4 (zinc finger)"/>
    <property type="match status" value="1"/>
</dbReference>
<evidence type="ECO:0000256" key="1">
    <source>
        <dbReference type="ARBA" id="ARBA00022723"/>
    </source>
</evidence>
<evidence type="ECO:0000256" key="2">
    <source>
        <dbReference type="ARBA" id="ARBA00022771"/>
    </source>
</evidence>
<proteinExistence type="predicted"/>
<dbReference type="InterPro" id="IPR001841">
    <property type="entry name" value="Znf_RING"/>
</dbReference>
<keyword evidence="3" id="KW-0862">Zinc</keyword>
<organism evidence="7 8">
    <name type="scientific">Novymonas esmeraldas</name>
    <dbReference type="NCBI Taxonomy" id="1808958"/>
    <lineage>
        <taxon>Eukaryota</taxon>
        <taxon>Discoba</taxon>
        <taxon>Euglenozoa</taxon>
        <taxon>Kinetoplastea</taxon>
        <taxon>Metakinetoplastina</taxon>
        <taxon>Trypanosomatida</taxon>
        <taxon>Trypanosomatidae</taxon>
        <taxon>Novymonas</taxon>
    </lineage>
</organism>
<accession>A0AAW0EU13</accession>
<dbReference type="PROSITE" id="PS50089">
    <property type="entry name" value="ZF_RING_2"/>
    <property type="match status" value="1"/>
</dbReference>
<evidence type="ECO:0000256" key="4">
    <source>
        <dbReference type="PROSITE-ProRule" id="PRU00175"/>
    </source>
</evidence>
<evidence type="ECO:0000259" key="6">
    <source>
        <dbReference type="PROSITE" id="PS50089"/>
    </source>
</evidence>
<dbReference type="InterPro" id="IPR017907">
    <property type="entry name" value="Znf_RING_CS"/>
</dbReference>
<dbReference type="InterPro" id="IPR027370">
    <property type="entry name" value="Znf-RING_euk"/>
</dbReference>
<name>A0AAW0EU13_9TRYP</name>
<feature type="region of interest" description="Disordered" evidence="5">
    <location>
        <begin position="19"/>
        <end position="73"/>
    </location>
</feature>
<comment type="caution">
    <text evidence="7">The sequence shown here is derived from an EMBL/GenBank/DDBJ whole genome shotgun (WGS) entry which is preliminary data.</text>
</comment>
<reference evidence="7 8" key="1">
    <citation type="journal article" date="2021" name="MBio">
        <title>A New Model Trypanosomatid, Novymonas esmeraldas: Genomic Perception of Its 'Candidatus Pandoraea novymonadis' Endosymbiont.</title>
        <authorList>
            <person name="Zakharova A."/>
            <person name="Saura A."/>
            <person name="Butenko A."/>
            <person name="Podesvova L."/>
            <person name="Warmusova S."/>
            <person name="Kostygov A.Y."/>
            <person name="Nenarokova A."/>
            <person name="Lukes J."/>
            <person name="Opperdoes F.R."/>
            <person name="Yurchenko V."/>
        </authorList>
    </citation>
    <scope>NUCLEOTIDE SEQUENCE [LARGE SCALE GENOMIC DNA]</scope>
    <source>
        <strain evidence="7 8">E262AT.01</strain>
    </source>
</reference>
<feature type="domain" description="RING-type" evidence="6">
    <location>
        <begin position="758"/>
        <end position="829"/>
    </location>
</feature>
<evidence type="ECO:0000256" key="5">
    <source>
        <dbReference type="SAM" id="MobiDB-lite"/>
    </source>
</evidence>
<keyword evidence="1" id="KW-0479">Metal-binding</keyword>
<evidence type="ECO:0000313" key="8">
    <source>
        <dbReference type="Proteomes" id="UP001430356"/>
    </source>
</evidence>
<dbReference type="Pfam" id="PF13445">
    <property type="entry name" value="zf-RING_UBOX"/>
    <property type="match status" value="1"/>
</dbReference>